<dbReference type="InterPro" id="IPR015074">
    <property type="entry name" value="DUF1867"/>
</dbReference>
<organism evidence="2 3">
    <name type="scientific">candidate division WOR-3 bacterium</name>
    <dbReference type="NCBI Taxonomy" id="2052148"/>
    <lineage>
        <taxon>Bacteria</taxon>
        <taxon>Bacteria division WOR-3</taxon>
    </lineage>
</organism>
<gene>
    <name evidence="2" type="ORF">FJY68_00260</name>
</gene>
<dbReference type="PIRSF" id="PIRSF016138">
    <property type="entry name" value="UCP016138"/>
    <property type="match status" value="1"/>
</dbReference>
<dbReference type="EMBL" id="VGIR01000001">
    <property type="protein sequence ID" value="MBM3330266.1"/>
    <property type="molecule type" value="Genomic_DNA"/>
</dbReference>
<proteinExistence type="predicted"/>
<feature type="domain" description="Pyruvate kinase C-terminal" evidence="1">
    <location>
        <begin position="12"/>
        <end position="159"/>
    </location>
</feature>
<comment type="caution">
    <text evidence="2">The sequence shown here is derived from an EMBL/GenBank/DDBJ whole genome shotgun (WGS) entry which is preliminary data.</text>
</comment>
<dbReference type="AlphaFoldDB" id="A0A938BNL1"/>
<evidence type="ECO:0000313" key="3">
    <source>
        <dbReference type="Proteomes" id="UP000779900"/>
    </source>
</evidence>
<dbReference type="InterPro" id="IPR036918">
    <property type="entry name" value="Pyrv_Knase_C_sf"/>
</dbReference>
<dbReference type="Gene3D" id="3.40.1380.20">
    <property type="entry name" value="Pyruvate kinase, C-terminal domain"/>
    <property type="match status" value="1"/>
</dbReference>
<reference evidence="2" key="1">
    <citation type="submission" date="2019-03" db="EMBL/GenBank/DDBJ databases">
        <title>Lake Tanganyika Metagenome-Assembled Genomes (MAGs).</title>
        <authorList>
            <person name="Tran P."/>
        </authorList>
    </citation>
    <scope>NUCLEOTIDE SEQUENCE</scope>
    <source>
        <strain evidence="2">K_DeepCast_150m_m2_040</strain>
    </source>
</reference>
<evidence type="ECO:0000259" key="1">
    <source>
        <dbReference type="Pfam" id="PF02887"/>
    </source>
</evidence>
<evidence type="ECO:0000313" key="2">
    <source>
        <dbReference type="EMBL" id="MBM3330266.1"/>
    </source>
</evidence>
<protein>
    <recommendedName>
        <fullName evidence="1">Pyruvate kinase C-terminal domain-containing protein</fullName>
    </recommendedName>
</protein>
<dbReference type="Proteomes" id="UP000779900">
    <property type="component" value="Unassembled WGS sequence"/>
</dbReference>
<accession>A0A938BNL1</accession>
<dbReference type="Pfam" id="PF02887">
    <property type="entry name" value="PK_C"/>
    <property type="match status" value="1"/>
</dbReference>
<dbReference type="InterPro" id="IPR015795">
    <property type="entry name" value="Pyrv_Knase_C"/>
</dbReference>
<sequence>MKKLNPRALTRATLKAAVERAEALGIKHLVVASTSGTTALELARMLPHGLNAACVTHHVGFREPGKSELSETTENRLAEAGIPVLRTTHLFGGVERAVRLKVGGLGTAETIAFTYRTLGEGTKVAVEIAVMALDAGLIPHGKDVVAIAGTGTGADTAIVIRPAHSRQFFDTKVREIITKPKDW</sequence>
<dbReference type="SUPFAM" id="SSF52935">
    <property type="entry name" value="PK C-terminal domain-like"/>
    <property type="match status" value="1"/>
</dbReference>
<name>A0A938BNL1_UNCW3</name>